<evidence type="ECO:0000259" key="7">
    <source>
        <dbReference type="PROSITE" id="PS50888"/>
    </source>
</evidence>
<dbReference type="AlphaFoldDB" id="A0A834Z7K7"/>
<evidence type="ECO:0000256" key="2">
    <source>
        <dbReference type="ARBA" id="ARBA00023015"/>
    </source>
</evidence>
<evidence type="ECO:0000256" key="1">
    <source>
        <dbReference type="ARBA" id="ARBA00004123"/>
    </source>
</evidence>
<sequence length="561" mass="62018">MNSSMLSRYSASSSPKLCDVFLSVNPPTRLLDNNKQLIVIMDRLVAELFCIEGVNGGYFGTVMDLNRGYLGELRDDGGAEKVKKNIRVDNKRSMLRVSKEQNAMGAHSLSCTHGVHVGISQNPGIEESSRRGLDNLFVSNCYLPMDTSGWDNPPVAVNTSGLWSIHQHEIGENFISLNSNRVSKMIRQLAPALDSINVVSNFNLLHRQEAIKLAADTVLANSGAGTTWGEALTAQLCSSPLINRPCIMDPLSSLMADLGAVDQPQVNSDCFDGKVGFKSLDCFLSDCRNLWNFDSIAAISSGESEYSGSNSNESNKEMRQPVIDPDVQVSPGSWNPYVSHERSSDNKPNSPKRSKVQQEINVGTNYHYFDLVHESDSSTTEGSFRLISKNLPEPKNPRSEKHQSSSCINFQQPNSLVSSIDKPDTEAIAHMKEMIYRAAAFRPVNLGLEVVDKPKRKNVRISSDPQTVAARQRRERISERIRVLQRLVPGGSKMDTASMLDEAANYLKFLRSQVKALEILAHKLDFVNCTSTSLPFPSLQPPFSYADLLLSPKTTIQHPKS</sequence>
<feature type="region of interest" description="Disordered" evidence="6">
    <location>
        <begin position="302"/>
        <end position="357"/>
    </location>
</feature>
<evidence type="ECO:0000313" key="8">
    <source>
        <dbReference type="EMBL" id="KAF8400902.1"/>
    </source>
</evidence>
<comment type="caution">
    <text evidence="8">The sequence shown here is derived from an EMBL/GenBank/DDBJ whole genome shotgun (WGS) entry which is preliminary data.</text>
</comment>
<evidence type="ECO:0000256" key="5">
    <source>
        <dbReference type="ARBA" id="ARBA00023242"/>
    </source>
</evidence>
<dbReference type="GO" id="GO:0005634">
    <property type="term" value="C:nucleus"/>
    <property type="evidence" value="ECO:0007669"/>
    <property type="project" value="UniProtKB-SubCell"/>
</dbReference>
<evidence type="ECO:0000256" key="3">
    <source>
        <dbReference type="ARBA" id="ARBA00023125"/>
    </source>
</evidence>
<dbReference type="GO" id="GO:0003700">
    <property type="term" value="F:DNA-binding transcription factor activity"/>
    <property type="evidence" value="ECO:0007669"/>
    <property type="project" value="InterPro"/>
</dbReference>
<organism evidence="8 9">
    <name type="scientific">Tetracentron sinense</name>
    <name type="common">Spur-leaf</name>
    <dbReference type="NCBI Taxonomy" id="13715"/>
    <lineage>
        <taxon>Eukaryota</taxon>
        <taxon>Viridiplantae</taxon>
        <taxon>Streptophyta</taxon>
        <taxon>Embryophyta</taxon>
        <taxon>Tracheophyta</taxon>
        <taxon>Spermatophyta</taxon>
        <taxon>Magnoliopsida</taxon>
        <taxon>Trochodendrales</taxon>
        <taxon>Trochodendraceae</taxon>
        <taxon>Tetracentron</taxon>
    </lineage>
</organism>
<gene>
    <name evidence="8" type="ORF">HHK36_014205</name>
</gene>
<evidence type="ECO:0000256" key="6">
    <source>
        <dbReference type="SAM" id="MobiDB-lite"/>
    </source>
</evidence>
<evidence type="ECO:0000256" key="4">
    <source>
        <dbReference type="ARBA" id="ARBA00023163"/>
    </source>
</evidence>
<feature type="compositionally biased region" description="Polar residues" evidence="6">
    <location>
        <begin position="404"/>
        <end position="418"/>
    </location>
</feature>
<dbReference type="InterPro" id="IPR045843">
    <property type="entry name" value="IND-like"/>
</dbReference>
<dbReference type="InterPro" id="IPR059002">
    <property type="entry name" value="IBH1_N"/>
</dbReference>
<keyword evidence="9" id="KW-1185">Reference proteome</keyword>
<dbReference type="GO" id="GO:0046983">
    <property type="term" value="F:protein dimerization activity"/>
    <property type="evidence" value="ECO:0007669"/>
    <property type="project" value="InterPro"/>
</dbReference>
<keyword evidence="5" id="KW-0539">Nucleus</keyword>
<dbReference type="Gene3D" id="4.10.280.10">
    <property type="entry name" value="Helix-loop-helix DNA-binding domain"/>
    <property type="match status" value="1"/>
</dbReference>
<name>A0A834Z7K7_TETSI</name>
<dbReference type="OrthoDB" id="2017571at2759"/>
<reference evidence="8 9" key="1">
    <citation type="submission" date="2020-04" db="EMBL/GenBank/DDBJ databases">
        <title>Plant Genome Project.</title>
        <authorList>
            <person name="Zhang R.-G."/>
        </authorList>
    </citation>
    <scope>NUCLEOTIDE SEQUENCE [LARGE SCALE GENOMIC DNA]</scope>
    <source>
        <strain evidence="8">YNK0</strain>
        <tissue evidence="8">Leaf</tissue>
    </source>
</reference>
<dbReference type="PANTHER" id="PTHR45914:SF12">
    <property type="entry name" value="TRANSCRIPTION FACTOR BHLH87"/>
    <property type="match status" value="1"/>
</dbReference>
<feature type="domain" description="BHLH" evidence="7">
    <location>
        <begin position="461"/>
        <end position="510"/>
    </location>
</feature>
<keyword evidence="3" id="KW-0238">DNA-binding</keyword>
<dbReference type="SMART" id="SM00353">
    <property type="entry name" value="HLH"/>
    <property type="match status" value="1"/>
</dbReference>
<feature type="compositionally biased region" description="Low complexity" evidence="6">
    <location>
        <begin position="302"/>
        <end position="313"/>
    </location>
</feature>
<dbReference type="Pfam" id="PF00010">
    <property type="entry name" value="HLH"/>
    <property type="match status" value="1"/>
</dbReference>
<dbReference type="InterPro" id="IPR011598">
    <property type="entry name" value="bHLH_dom"/>
</dbReference>
<dbReference type="FunFam" id="4.10.280.10:FF:000053">
    <property type="entry name" value="BHLH transcription factor"/>
    <property type="match status" value="1"/>
</dbReference>
<dbReference type="InterPro" id="IPR036638">
    <property type="entry name" value="HLH_DNA-bd_sf"/>
</dbReference>
<accession>A0A834Z7K7</accession>
<dbReference type="OMA" id="ESENMGS"/>
<dbReference type="GO" id="GO:0003677">
    <property type="term" value="F:DNA binding"/>
    <property type="evidence" value="ECO:0007669"/>
    <property type="project" value="UniProtKB-KW"/>
</dbReference>
<dbReference type="EMBL" id="JABCRI010000009">
    <property type="protein sequence ID" value="KAF8400902.1"/>
    <property type="molecule type" value="Genomic_DNA"/>
</dbReference>
<keyword evidence="2" id="KW-0805">Transcription regulation</keyword>
<dbReference type="SUPFAM" id="SSF47459">
    <property type="entry name" value="HLH, helix-loop-helix DNA-binding domain"/>
    <property type="match status" value="1"/>
</dbReference>
<dbReference type="PANTHER" id="PTHR45914">
    <property type="entry name" value="TRANSCRIPTION FACTOR HEC3-RELATED"/>
    <property type="match status" value="1"/>
</dbReference>
<evidence type="ECO:0000313" key="9">
    <source>
        <dbReference type="Proteomes" id="UP000655225"/>
    </source>
</evidence>
<comment type="subcellular location">
    <subcellularLocation>
        <location evidence="1">Nucleus</location>
    </subcellularLocation>
</comment>
<dbReference type="Pfam" id="PF26576">
    <property type="entry name" value="IBH1_N"/>
    <property type="match status" value="1"/>
</dbReference>
<proteinExistence type="predicted"/>
<protein>
    <recommendedName>
        <fullName evidence="7">BHLH domain-containing protein</fullName>
    </recommendedName>
</protein>
<dbReference type="PROSITE" id="PS50888">
    <property type="entry name" value="BHLH"/>
    <property type="match status" value="1"/>
</dbReference>
<dbReference type="Proteomes" id="UP000655225">
    <property type="component" value="Unassembled WGS sequence"/>
</dbReference>
<feature type="region of interest" description="Disordered" evidence="6">
    <location>
        <begin position="388"/>
        <end position="419"/>
    </location>
</feature>
<keyword evidence="4" id="KW-0804">Transcription</keyword>